<keyword evidence="5 7" id="KW-1133">Transmembrane helix</keyword>
<accession>A0A1G7D1L3</accession>
<comment type="subcellular location">
    <subcellularLocation>
        <location evidence="7">Cell membrane</location>
        <topology evidence="7">Multi-pass membrane protein</topology>
    </subcellularLocation>
</comment>
<dbReference type="GO" id="GO:0005886">
    <property type="term" value="C:plasma membrane"/>
    <property type="evidence" value="ECO:0007669"/>
    <property type="project" value="UniProtKB-SubCell"/>
</dbReference>
<reference evidence="9" key="1">
    <citation type="submission" date="2016-10" db="EMBL/GenBank/DDBJ databases">
        <authorList>
            <person name="Varghese N."/>
            <person name="Submissions S."/>
        </authorList>
    </citation>
    <scope>NUCLEOTIDE SEQUENCE [LARGE SCALE GENOMIC DNA]</scope>
    <source>
        <strain evidence="9">DSM 8987</strain>
    </source>
</reference>
<feature type="binding site" evidence="7">
    <location>
        <position position="139"/>
    </location>
    <ligand>
        <name>a 1,2-diacyl-sn-glycero-3-phospho-(1'-sn-glycerol)</name>
        <dbReference type="ChEBI" id="CHEBI:64716"/>
    </ligand>
</feature>
<dbReference type="GO" id="GO:0042158">
    <property type="term" value="P:lipoprotein biosynthetic process"/>
    <property type="evidence" value="ECO:0007669"/>
    <property type="project" value="UniProtKB-UniRule"/>
</dbReference>
<feature type="transmembrane region" description="Helical" evidence="7">
    <location>
        <begin position="96"/>
        <end position="113"/>
    </location>
</feature>
<name>A0A1G7D1L3_9BACT</name>
<evidence type="ECO:0000256" key="4">
    <source>
        <dbReference type="ARBA" id="ARBA00022692"/>
    </source>
</evidence>
<dbReference type="NCBIfam" id="TIGR00544">
    <property type="entry name" value="lgt"/>
    <property type="match status" value="1"/>
</dbReference>
<evidence type="ECO:0000313" key="8">
    <source>
        <dbReference type="EMBL" id="SDE44806.1"/>
    </source>
</evidence>
<dbReference type="AlphaFoldDB" id="A0A1G7D1L3"/>
<comment type="catalytic activity">
    <reaction evidence="7">
        <text>L-cysteinyl-[prolipoprotein] + a 1,2-diacyl-sn-glycero-3-phospho-(1'-sn-glycerol) = an S-1,2-diacyl-sn-glyceryl-L-cysteinyl-[prolipoprotein] + sn-glycerol 1-phosphate + H(+)</text>
        <dbReference type="Rhea" id="RHEA:56712"/>
        <dbReference type="Rhea" id="RHEA-COMP:14679"/>
        <dbReference type="Rhea" id="RHEA-COMP:14680"/>
        <dbReference type="ChEBI" id="CHEBI:15378"/>
        <dbReference type="ChEBI" id="CHEBI:29950"/>
        <dbReference type="ChEBI" id="CHEBI:57685"/>
        <dbReference type="ChEBI" id="CHEBI:64716"/>
        <dbReference type="ChEBI" id="CHEBI:140658"/>
        <dbReference type="EC" id="2.5.1.145"/>
    </reaction>
</comment>
<comment type="pathway">
    <text evidence="7">Protein modification; lipoprotein biosynthesis (diacylglyceryl transfer).</text>
</comment>
<dbReference type="STRING" id="57664.SAMN05661003_11159"/>
<feature type="transmembrane region" description="Helical" evidence="7">
    <location>
        <begin position="236"/>
        <end position="255"/>
    </location>
</feature>
<keyword evidence="8" id="KW-0449">Lipoprotein</keyword>
<comment type="similarity">
    <text evidence="1 7">Belongs to the Lgt family.</text>
</comment>
<dbReference type="PANTHER" id="PTHR30589">
    <property type="entry name" value="PROLIPOPROTEIN DIACYLGLYCERYL TRANSFERASE"/>
    <property type="match status" value="1"/>
</dbReference>
<keyword evidence="6 7" id="KW-0472">Membrane</keyword>
<evidence type="ECO:0000256" key="6">
    <source>
        <dbReference type="ARBA" id="ARBA00023136"/>
    </source>
</evidence>
<dbReference type="OrthoDB" id="871140at2"/>
<keyword evidence="3 7" id="KW-0808">Transferase</keyword>
<keyword evidence="9" id="KW-1185">Reference proteome</keyword>
<dbReference type="HAMAP" id="MF_01147">
    <property type="entry name" value="Lgt"/>
    <property type="match status" value="1"/>
</dbReference>
<evidence type="ECO:0000313" key="9">
    <source>
        <dbReference type="Proteomes" id="UP000243205"/>
    </source>
</evidence>
<sequence>MWSFPEIDPVALQLGPLAIRWYGLMYLAGFVCAYFFIRYRVRQTGLPLSSEAVADLLFYAVVGVVAGGRLGYVLFYQPGHYLRHPVEIVQLWQGGMSFHGGLLGVVLAVLLFCRCRRLVVGPLADILVMAACFGLCFGRLGNFINAELWGRVTDVPWGIVFPQAGPLPRHPSQLYQAILEGPVLFSLLALIARWRRPAWTVFFSFVAFYALFRFLVEFFRQPDAHLGLLGGGLSLGQWLSLPMLLLGLAGVVWSLRRGQVS</sequence>
<dbReference type="Pfam" id="PF01790">
    <property type="entry name" value="LGT"/>
    <property type="match status" value="1"/>
</dbReference>
<dbReference type="RefSeq" id="WP_092079126.1">
    <property type="nucleotide sequence ID" value="NZ_FNAQ01000011.1"/>
</dbReference>
<dbReference type="GO" id="GO:0008961">
    <property type="term" value="F:phosphatidylglycerol-prolipoprotein diacylglyceryl transferase activity"/>
    <property type="evidence" value="ECO:0007669"/>
    <property type="project" value="UniProtKB-UniRule"/>
</dbReference>
<evidence type="ECO:0000256" key="7">
    <source>
        <dbReference type="HAMAP-Rule" id="MF_01147"/>
    </source>
</evidence>
<evidence type="ECO:0000256" key="3">
    <source>
        <dbReference type="ARBA" id="ARBA00022679"/>
    </source>
</evidence>
<feature type="transmembrane region" description="Helical" evidence="7">
    <location>
        <begin position="198"/>
        <end position="216"/>
    </location>
</feature>
<dbReference type="Proteomes" id="UP000243205">
    <property type="component" value="Unassembled WGS sequence"/>
</dbReference>
<feature type="transmembrane region" description="Helical" evidence="7">
    <location>
        <begin position="20"/>
        <end position="37"/>
    </location>
</feature>
<dbReference type="PROSITE" id="PS01311">
    <property type="entry name" value="LGT"/>
    <property type="match status" value="1"/>
</dbReference>
<dbReference type="UniPathway" id="UPA00664"/>
<dbReference type="InterPro" id="IPR001640">
    <property type="entry name" value="Lgt"/>
</dbReference>
<gene>
    <name evidence="7" type="primary">lgt</name>
    <name evidence="8" type="ORF">SAMN05661003_11159</name>
</gene>
<proteinExistence type="inferred from homology"/>
<feature type="transmembrane region" description="Helical" evidence="7">
    <location>
        <begin position="120"/>
        <end position="140"/>
    </location>
</feature>
<evidence type="ECO:0000256" key="2">
    <source>
        <dbReference type="ARBA" id="ARBA00022475"/>
    </source>
</evidence>
<evidence type="ECO:0000256" key="1">
    <source>
        <dbReference type="ARBA" id="ARBA00007150"/>
    </source>
</evidence>
<dbReference type="PANTHER" id="PTHR30589:SF0">
    <property type="entry name" value="PHOSPHATIDYLGLYCEROL--PROLIPOPROTEIN DIACYLGLYCERYL TRANSFERASE"/>
    <property type="match status" value="1"/>
</dbReference>
<dbReference type="EMBL" id="FNAQ01000011">
    <property type="protein sequence ID" value="SDE44806.1"/>
    <property type="molecule type" value="Genomic_DNA"/>
</dbReference>
<comment type="function">
    <text evidence="7">Catalyzes the transfer of the diacylglyceryl group from phosphatidylglycerol to the sulfhydryl group of the N-terminal cysteine of a prolipoprotein, the first step in the formation of mature lipoproteins.</text>
</comment>
<feature type="transmembrane region" description="Helical" evidence="7">
    <location>
        <begin position="174"/>
        <end position="191"/>
    </location>
</feature>
<evidence type="ECO:0000256" key="5">
    <source>
        <dbReference type="ARBA" id="ARBA00022989"/>
    </source>
</evidence>
<protein>
    <recommendedName>
        <fullName evidence="7">Phosphatidylglycerol--prolipoprotein diacylglyceryl transferase</fullName>
        <ecNumber evidence="7">2.5.1.145</ecNumber>
    </recommendedName>
</protein>
<organism evidence="8 9">
    <name type="scientific">Desulfuromonas thiophila</name>
    <dbReference type="NCBI Taxonomy" id="57664"/>
    <lineage>
        <taxon>Bacteria</taxon>
        <taxon>Pseudomonadati</taxon>
        <taxon>Thermodesulfobacteriota</taxon>
        <taxon>Desulfuromonadia</taxon>
        <taxon>Desulfuromonadales</taxon>
        <taxon>Desulfuromonadaceae</taxon>
        <taxon>Desulfuromonas</taxon>
    </lineage>
</organism>
<keyword evidence="2 7" id="KW-1003">Cell membrane</keyword>
<keyword evidence="4 7" id="KW-0812">Transmembrane</keyword>
<feature type="transmembrane region" description="Helical" evidence="7">
    <location>
        <begin position="57"/>
        <end position="76"/>
    </location>
</feature>
<dbReference type="EC" id="2.5.1.145" evidence="7"/>